<comment type="similarity">
    <text evidence="1">Belongs to the sigma-70 factor family. ECF subfamily.</text>
</comment>
<gene>
    <name evidence="7" type="ORF">H9863_08630</name>
</gene>
<evidence type="ECO:0000259" key="5">
    <source>
        <dbReference type="Pfam" id="PF04542"/>
    </source>
</evidence>
<comment type="caution">
    <text evidence="7">The sequence shown here is derived from an EMBL/GenBank/DDBJ whole genome shotgun (WGS) entry which is preliminary data.</text>
</comment>
<dbReference type="InterPro" id="IPR036388">
    <property type="entry name" value="WH-like_DNA-bd_sf"/>
</dbReference>
<sequence>MADRDRPNDSSLLQRFNQRETEAIVSVYKLFFTELHLFASKLYQQNDTSPEDVVQDVFCSLLTNTEAQFESMVKLKAFLYTAVQNKYKNYLKHAKLHQKYQEQMEREEEFEDSITQNEVYAQLHRYVELLPPNCVTVMKLYLAGYEPDEIAKELHLSLRTVYNTKSLSVRLLKEMFSQPEC</sequence>
<keyword evidence="3" id="KW-0731">Sigma factor</keyword>
<dbReference type="GO" id="GO:0016987">
    <property type="term" value="F:sigma factor activity"/>
    <property type="evidence" value="ECO:0007669"/>
    <property type="project" value="UniProtKB-KW"/>
</dbReference>
<dbReference type="InterPro" id="IPR007627">
    <property type="entry name" value="RNA_pol_sigma70_r2"/>
</dbReference>
<reference evidence="7" key="2">
    <citation type="submission" date="2021-04" db="EMBL/GenBank/DDBJ databases">
        <authorList>
            <person name="Gilroy R."/>
        </authorList>
    </citation>
    <scope>NUCLEOTIDE SEQUENCE</scope>
    <source>
        <strain evidence="7">23274</strain>
    </source>
</reference>
<evidence type="ECO:0000256" key="3">
    <source>
        <dbReference type="ARBA" id="ARBA00023082"/>
    </source>
</evidence>
<protein>
    <submittedName>
        <fullName evidence="7">Sigma-70 family RNA polymerase sigma factor</fullName>
    </submittedName>
</protein>
<dbReference type="EMBL" id="DXFT01000166">
    <property type="protein sequence ID" value="HIX04158.1"/>
    <property type="molecule type" value="Genomic_DNA"/>
</dbReference>
<dbReference type="SUPFAM" id="SSF88659">
    <property type="entry name" value="Sigma3 and sigma4 domains of RNA polymerase sigma factors"/>
    <property type="match status" value="1"/>
</dbReference>
<dbReference type="AlphaFoldDB" id="A0A9D1V1D3"/>
<dbReference type="PANTHER" id="PTHR43133">
    <property type="entry name" value="RNA POLYMERASE ECF-TYPE SIGMA FACTO"/>
    <property type="match status" value="1"/>
</dbReference>
<evidence type="ECO:0000256" key="4">
    <source>
        <dbReference type="ARBA" id="ARBA00023163"/>
    </source>
</evidence>
<dbReference type="Gene3D" id="1.10.1740.10">
    <property type="match status" value="1"/>
</dbReference>
<reference evidence="7" key="1">
    <citation type="journal article" date="2021" name="PeerJ">
        <title>Extensive microbial diversity within the chicken gut microbiome revealed by metagenomics and culture.</title>
        <authorList>
            <person name="Gilroy R."/>
            <person name="Ravi A."/>
            <person name="Getino M."/>
            <person name="Pursley I."/>
            <person name="Horton D.L."/>
            <person name="Alikhan N.F."/>
            <person name="Baker D."/>
            <person name="Gharbi K."/>
            <person name="Hall N."/>
            <person name="Watson M."/>
            <person name="Adriaenssens E.M."/>
            <person name="Foster-Nyarko E."/>
            <person name="Jarju S."/>
            <person name="Secka A."/>
            <person name="Antonio M."/>
            <person name="Oren A."/>
            <person name="Chaudhuri R.R."/>
            <person name="La Ragione R."/>
            <person name="Hildebrand F."/>
            <person name="Pallen M.J."/>
        </authorList>
    </citation>
    <scope>NUCLEOTIDE SEQUENCE</scope>
    <source>
        <strain evidence="7">23274</strain>
    </source>
</reference>
<evidence type="ECO:0000313" key="8">
    <source>
        <dbReference type="Proteomes" id="UP000824202"/>
    </source>
</evidence>
<dbReference type="Gene3D" id="1.10.10.10">
    <property type="entry name" value="Winged helix-like DNA-binding domain superfamily/Winged helix DNA-binding domain"/>
    <property type="match status" value="1"/>
</dbReference>
<evidence type="ECO:0000256" key="2">
    <source>
        <dbReference type="ARBA" id="ARBA00023015"/>
    </source>
</evidence>
<keyword evidence="4" id="KW-0804">Transcription</keyword>
<organism evidence="7 8">
    <name type="scientific">Candidatus Odoribacter faecigallinarum</name>
    <dbReference type="NCBI Taxonomy" id="2838706"/>
    <lineage>
        <taxon>Bacteria</taxon>
        <taxon>Pseudomonadati</taxon>
        <taxon>Bacteroidota</taxon>
        <taxon>Bacteroidia</taxon>
        <taxon>Bacteroidales</taxon>
        <taxon>Odoribacteraceae</taxon>
        <taxon>Odoribacter</taxon>
    </lineage>
</organism>
<keyword evidence="2" id="KW-0805">Transcription regulation</keyword>
<dbReference type="InterPro" id="IPR039425">
    <property type="entry name" value="RNA_pol_sigma-70-like"/>
</dbReference>
<accession>A0A9D1V1D3</accession>
<dbReference type="InterPro" id="IPR013324">
    <property type="entry name" value="RNA_pol_sigma_r3/r4-like"/>
</dbReference>
<feature type="domain" description="RNA polymerase sigma-70 region 2" evidence="5">
    <location>
        <begin position="38"/>
        <end position="94"/>
    </location>
</feature>
<dbReference type="PANTHER" id="PTHR43133:SF46">
    <property type="entry name" value="RNA POLYMERASE SIGMA-70 FACTOR ECF SUBFAMILY"/>
    <property type="match status" value="1"/>
</dbReference>
<dbReference type="SUPFAM" id="SSF88946">
    <property type="entry name" value="Sigma2 domain of RNA polymerase sigma factors"/>
    <property type="match status" value="1"/>
</dbReference>
<dbReference type="InterPro" id="IPR013249">
    <property type="entry name" value="RNA_pol_sigma70_r4_t2"/>
</dbReference>
<dbReference type="InterPro" id="IPR014284">
    <property type="entry name" value="RNA_pol_sigma-70_dom"/>
</dbReference>
<dbReference type="Proteomes" id="UP000824202">
    <property type="component" value="Unassembled WGS sequence"/>
</dbReference>
<dbReference type="Pfam" id="PF08281">
    <property type="entry name" value="Sigma70_r4_2"/>
    <property type="match status" value="1"/>
</dbReference>
<proteinExistence type="inferred from homology"/>
<dbReference type="InterPro" id="IPR013325">
    <property type="entry name" value="RNA_pol_sigma_r2"/>
</dbReference>
<evidence type="ECO:0000313" key="7">
    <source>
        <dbReference type="EMBL" id="HIX04158.1"/>
    </source>
</evidence>
<dbReference type="GO" id="GO:0003677">
    <property type="term" value="F:DNA binding"/>
    <property type="evidence" value="ECO:0007669"/>
    <property type="project" value="InterPro"/>
</dbReference>
<evidence type="ECO:0000259" key="6">
    <source>
        <dbReference type="Pfam" id="PF08281"/>
    </source>
</evidence>
<dbReference type="NCBIfam" id="TIGR02937">
    <property type="entry name" value="sigma70-ECF"/>
    <property type="match status" value="1"/>
</dbReference>
<dbReference type="Pfam" id="PF04542">
    <property type="entry name" value="Sigma70_r2"/>
    <property type="match status" value="1"/>
</dbReference>
<evidence type="ECO:0000256" key="1">
    <source>
        <dbReference type="ARBA" id="ARBA00010641"/>
    </source>
</evidence>
<feature type="domain" description="RNA polymerase sigma factor 70 region 4 type 2" evidence="6">
    <location>
        <begin position="122"/>
        <end position="167"/>
    </location>
</feature>
<name>A0A9D1V1D3_9BACT</name>
<dbReference type="GO" id="GO:0006352">
    <property type="term" value="P:DNA-templated transcription initiation"/>
    <property type="evidence" value="ECO:0007669"/>
    <property type="project" value="InterPro"/>
</dbReference>